<dbReference type="RefSeq" id="WP_208862618.1">
    <property type="nucleotide sequence ID" value="NZ_MUGW01000087.1"/>
</dbReference>
<organism evidence="1 2">
    <name type="scientific">Flavobacterium hercynium</name>
    <dbReference type="NCBI Taxonomy" id="387094"/>
    <lineage>
        <taxon>Bacteria</taxon>
        <taxon>Pseudomonadati</taxon>
        <taxon>Bacteroidota</taxon>
        <taxon>Flavobacteriia</taxon>
        <taxon>Flavobacteriales</taxon>
        <taxon>Flavobacteriaceae</taxon>
        <taxon>Flavobacterium</taxon>
    </lineage>
</organism>
<evidence type="ECO:0000313" key="1">
    <source>
        <dbReference type="EMBL" id="OXA83242.1"/>
    </source>
</evidence>
<reference evidence="1 2" key="1">
    <citation type="submission" date="2016-11" db="EMBL/GenBank/DDBJ databases">
        <title>Whole genomes of Flavobacteriaceae.</title>
        <authorList>
            <person name="Stine C."/>
            <person name="Li C."/>
            <person name="Tadesse D."/>
        </authorList>
    </citation>
    <scope>NUCLEOTIDE SEQUENCE [LARGE SCALE GENOMIC DNA]</scope>
    <source>
        <strain evidence="1 2">DSM 18292</strain>
    </source>
</reference>
<evidence type="ECO:0008006" key="3">
    <source>
        <dbReference type="Google" id="ProtNLM"/>
    </source>
</evidence>
<sequence length="504" mass="51961">GCSVATASFNITQSAILFSVTASVSKNANCAADSGIITAIGHDGTAPYTYQLLLATDPAPTATSTGWASANTFYKDSNTYIVYAKDAYDCIKQVTITLDKDADPTITAPALICYDGNPFTITITGTVDPAVGGATYSVNGSAFQTSPNFTFNASGTYTLTIKDGNGCTATTVYDVKPQLFLSAALTKALDCTVNPDAEITLTATGGNNAAYVYEYSTDGGLTYTTMATNVLTTSVTGNYIFRVSDAQLPSACQATTAFTLDPIVPVVFTTVETHVSCNGGNDGTITVNVSSGVGGYEYQLNAGTFQSSNIFTGLTAGSYIINVRDSKSCIYTAAVVITEPAVLTAASVLTPLSCSAGNAPTKAIVTVTATGGTAPYEYSFDGGANYSTINTYESYVGITFNVLVKDAKGCLFTLVDGVNIPGLNPPMISSIVGTPIWCVPAANTTSTVTITVTNGIGALHYEIISPASAVGNTSGAVSGIFTLLPADTYIFRVTDTNGCTDEIT</sequence>
<comment type="caution">
    <text evidence="1">The sequence shown here is derived from an EMBL/GenBank/DDBJ whole genome shotgun (WGS) entry which is preliminary data.</text>
</comment>
<dbReference type="Proteomes" id="UP000198345">
    <property type="component" value="Unassembled WGS sequence"/>
</dbReference>
<protein>
    <recommendedName>
        <fullName evidence="3">Adhesin</fullName>
    </recommendedName>
</protein>
<keyword evidence="2" id="KW-1185">Reference proteome</keyword>
<accession>A0A226GMI2</accession>
<gene>
    <name evidence="1" type="ORF">B0A66_22455</name>
</gene>
<dbReference type="AlphaFoldDB" id="A0A226GMI2"/>
<evidence type="ECO:0000313" key="2">
    <source>
        <dbReference type="Proteomes" id="UP000198345"/>
    </source>
</evidence>
<dbReference type="Pfam" id="PF13573">
    <property type="entry name" value="SprB"/>
    <property type="match status" value="2"/>
</dbReference>
<feature type="non-terminal residue" evidence="1">
    <location>
        <position position="504"/>
    </location>
</feature>
<name>A0A226GMI2_9FLAO</name>
<feature type="non-terminal residue" evidence="1">
    <location>
        <position position="1"/>
    </location>
</feature>
<proteinExistence type="predicted"/>
<dbReference type="EMBL" id="MUGW01000087">
    <property type="protein sequence ID" value="OXA83242.1"/>
    <property type="molecule type" value="Genomic_DNA"/>
</dbReference>
<dbReference type="InterPro" id="IPR025667">
    <property type="entry name" value="SprB_repeat"/>
</dbReference>